<keyword evidence="8 12" id="KW-0560">Oxidoreductase</keyword>
<keyword evidence="9 12" id="KW-0496">Mitochondrion</keyword>
<evidence type="ECO:0000256" key="6">
    <source>
        <dbReference type="ARBA" id="ARBA00022792"/>
    </source>
</evidence>
<evidence type="ECO:0000256" key="1">
    <source>
        <dbReference type="ARBA" id="ARBA00004434"/>
    </source>
</evidence>
<organism evidence="13 14">
    <name type="scientific">Dichomitus squalens</name>
    <dbReference type="NCBI Taxonomy" id="114155"/>
    <lineage>
        <taxon>Eukaryota</taxon>
        <taxon>Fungi</taxon>
        <taxon>Dikarya</taxon>
        <taxon>Basidiomycota</taxon>
        <taxon>Agaricomycotina</taxon>
        <taxon>Agaricomycetes</taxon>
        <taxon>Polyporales</taxon>
        <taxon>Polyporaceae</taxon>
        <taxon>Dichomitus</taxon>
    </lineage>
</organism>
<protein>
    <recommendedName>
        <fullName evidence="4 12">Cytochrome c oxidase subunit 9, mitochondrial</fullName>
    </recommendedName>
    <alternativeName>
        <fullName evidence="11 12">Cytochrome c oxidase polypeptide VIIA</fullName>
    </alternativeName>
</protein>
<evidence type="ECO:0000256" key="3">
    <source>
        <dbReference type="ARBA" id="ARBA00008862"/>
    </source>
</evidence>
<evidence type="ECO:0000313" key="14">
    <source>
        <dbReference type="Proteomes" id="UP000292082"/>
    </source>
</evidence>
<comment type="similarity">
    <text evidence="3 12">Belongs to the fungal cytochrome c oxidase subunit 7a family.</text>
</comment>
<dbReference type="InterPro" id="IPR014368">
    <property type="entry name" value="Cyt_c_oxidase_su7a_fun"/>
</dbReference>
<keyword evidence="6 12" id="KW-0999">Mitochondrion inner membrane</keyword>
<comment type="subcellular location">
    <subcellularLocation>
        <location evidence="1">Mitochondrion inner membrane</location>
        <topology evidence="1">Single-pass membrane protein</topology>
    </subcellularLocation>
</comment>
<dbReference type="PANTHER" id="PTHR28264:SF1">
    <property type="entry name" value="CYTOCHROME C OXIDASE SUBUNIT 6C"/>
    <property type="match status" value="1"/>
</dbReference>
<keyword evidence="10 12" id="KW-0472">Membrane</keyword>
<keyword evidence="5" id="KW-0812">Transmembrane</keyword>
<evidence type="ECO:0000256" key="7">
    <source>
        <dbReference type="ARBA" id="ARBA00022989"/>
    </source>
</evidence>
<dbReference type="GO" id="GO:0005743">
    <property type="term" value="C:mitochondrial inner membrane"/>
    <property type="evidence" value="ECO:0007669"/>
    <property type="project" value="UniProtKB-SubCell"/>
</dbReference>
<evidence type="ECO:0000256" key="11">
    <source>
        <dbReference type="ARBA" id="ARBA00031091"/>
    </source>
</evidence>
<comment type="function">
    <text evidence="12">Component of the cytochrome c oxidase, the last enzyme in the mitochondrial electron transport chain which drives oxidative phosphorylation.</text>
</comment>
<reference evidence="13 14" key="1">
    <citation type="submission" date="2019-01" db="EMBL/GenBank/DDBJ databases">
        <title>Draft genome sequences of three monokaryotic isolates of the white-rot basidiomycete fungus Dichomitus squalens.</title>
        <authorList>
            <consortium name="DOE Joint Genome Institute"/>
            <person name="Lopez S.C."/>
            <person name="Andreopoulos B."/>
            <person name="Pangilinan J."/>
            <person name="Lipzen A."/>
            <person name="Riley R."/>
            <person name="Ahrendt S."/>
            <person name="Ng V."/>
            <person name="Barry K."/>
            <person name="Daum C."/>
            <person name="Grigoriev I.V."/>
            <person name="Hilden K.S."/>
            <person name="Makela M.R."/>
            <person name="de Vries R.P."/>
        </authorList>
    </citation>
    <scope>NUCLEOTIDE SEQUENCE [LARGE SCALE GENOMIC DNA]</scope>
    <source>
        <strain evidence="13 14">CBS 464.89</strain>
    </source>
</reference>
<proteinExistence type="inferred from homology"/>
<dbReference type="Proteomes" id="UP000292082">
    <property type="component" value="Unassembled WGS sequence"/>
</dbReference>
<dbReference type="CDD" id="cd22888">
    <property type="entry name" value="CcO_VIIa_fungal"/>
    <property type="match status" value="1"/>
</dbReference>
<evidence type="ECO:0000256" key="8">
    <source>
        <dbReference type="ARBA" id="ARBA00023002"/>
    </source>
</evidence>
<dbReference type="GO" id="GO:0006123">
    <property type="term" value="P:mitochondrial electron transport, cytochrome c to oxygen"/>
    <property type="evidence" value="ECO:0007669"/>
    <property type="project" value="InterPro"/>
</dbReference>
<evidence type="ECO:0000256" key="10">
    <source>
        <dbReference type="ARBA" id="ARBA00023136"/>
    </source>
</evidence>
<accession>A0A4Q9PHM4</accession>
<dbReference type="EMBL" id="ML145221">
    <property type="protein sequence ID" value="TBU53212.1"/>
    <property type="molecule type" value="Genomic_DNA"/>
</dbReference>
<sequence>MSIAPITGKLRKRFWLDLTTALGLGVSAGYAFWYGVHLKRVQQQEEYYLKLERAKQQESQ</sequence>
<gene>
    <name evidence="13" type="ORF">BD310DRAFT_938581</name>
</gene>
<dbReference type="PIRSF" id="PIRSF000283">
    <property type="entry name" value="COX9"/>
    <property type="match status" value="1"/>
</dbReference>
<comment type="pathway">
    <text evidence="2 12">Energy metabolism; oxidative phosphorylation.</text>
</comment>
<dbReference type="PANTHER" id="PTHR28264">
    <property type="entry name" value="CYTOCHROME C OXIDASE SUBUNIT 7A"/>
    <property type="match status" value="1"/>
</dbReference>
<evidence type="ECO:0000256" key="12">
    <source>
        <dbReference type="PIRNR" id="PIRNR000283"/>
    </source>
</evidence>
<evidence type="ECO:0000256" key="5">
    <source>
        <dbReference type="ARBA" id="ARBA00022692"/>
    </source>
</evidence>
<keyword evidence="7" id="KW-1133">Transmembrane helix</keyword>
<keyword evidence="14" id="KW-1185">Reference proteome</keyword>
<dbReference type="STRING" id="114155.A0A4Q9PHM4"/>
<evidence type="ECO:0000256" key="4">
    <source>
        <dbReference type="ARBA" id="ARBA00016081"/>
    </source>
</evidence>
<dbReference type="GO" id="GO:0016491">
    <property type="term" value="F:oxidoreductase activity"/>
    <property type="evidence" value="ECO:0007669"/>
    <property type="project" value="UniProtKB-KW"/>
</dbReference>
<evidence type="ECO:0000256" key="2">
    <source>
        <dbReference type="ARBA" id="ARBA00004673"/>
    </source>
</evidence>
<evidence type="ECO:0000256" key="9">
    <source>
        <dbReference type="ARBA" id="ARBA00023128"/>
    </source>
</evidence>
<dbReference type="AlphaFoldDB" id="A0A4Q9PHM4"/>
<evidence type="ECO:0000313" key="13">
    <source>
        <dbReference type="EMBL" id="TBU53212.1"/>
    </source>
</evidence>
<dbReference type="GO" id="GO:0004129">
    <property type="term" value="F:cytochrome-c oxidase activity"/>
    <property type="evidence" value="ECO:0007669"/>
    <property type="project" value="TreeGrafter"/>
</dbReference>
<dbReference type="UniPathway" id="UPA00705"/>
<name>A0A4Q9PHM4_9APHY</name>